<gene>
    <name evidence="2" type="ORF">Scep_027680</name>
</gene>
<keyword evidence="3" id="KW-1185">Reference proteome</keyword>
<dbReference type="Proteomes" id="UP001419268">
    <property type="component" value="Unassembled WGS sequence"/>
</dbReference>
<reference evidence="2 3" key="1">
    <citation type="submission" date="2024-01" db="EMBL/GenBank/DDBJ databases">
        <title>Genome assemblies of Stephania.</title>
        <authorList>
            <person name="Yang L."/>
        </authorList>
    </citation>
    <scope>NUCLEOTIDE SEQUENCE [LARGE SCALE GENOMIC DNA]</scope>
    <source>
        <strain evidence="2">JXDWG</strain>
        <tissue evidence="2">Leaf</tissue>
    </source>
</reference>
<dbReference type="SUPFAM" id="SSF56672">
    <property type="entry name" value="DNA/RNA polymerases"/>
    <property type="match status" value="1"/>
</dbReference>
<organism evidence="2 3">
    <name type="scientific">Stephania cephalantha</name>
    <dbReference type="NCBI Taxonomy" id="152367"/>
    <lineage>
        <taxon>Eukaryota</taxon>
        <taxon>Viridiplantae</taxon>
        <taxon>Streptophyta</taxon>
        <taxon>Embryophyta</taxon>
        <taxon>Tracheophyta</taxon>
        <taxon>Spermatophyta</taxon>
        <taxon>Magnoliopsida</taxon>
        <taxon>Ranunculales</taxon>
        <taxon>Menispermaceae</taxon>
        <taxon>Menispermoideae</taxon>
        <taxon>Cissampelideae</taxon>
        <taxon>Stephania</taxon>
    </lineage>
</organism>
<protein>
    <recommendedName>
        <fullName evidence="1">Reverse transcriptase Ty1/copia-type domain-containing protein</fullName>
    </recommendedName>
</protein>
<proteinExistence type="predicted"/>
<dbReference type="AlphaFoldDB" id="A0AAP0EFW1"/>
<sequence>MVARSKYVIFKQKVFSAIVTNATAEPKTAKEAIKNSQWLHAMQSEFSALQKNDTWSLVPPTADHILVGNKWLFKVKKNTNGSVNRFKAKLVARGYTQIPRIDFYSTYSPVIKSSTIRVVLSIAASFNWGVRQLDINNAFLHGELTETVYMPQPEGFVDVDRASYVCKLNKAIYGLRQSPRTWFDRLKAILIQWNFQNSKADTSLFVYQGQSLVYVLIYVDDILITGNSNTLI</sequence>
<comment type="caution">
    <text evidence="2">The sequence shown here is derived from an EMBL/GenBank/DDBJ whole genome shotgun (WGS) entry which is preliminary data.</text>
</comment>
<evidence type="ECO:0000313" key="2">
    <source>
        <dbReference type="EMBL" id="KAK9088598.1"/>
    </source>
</evidence>
<name>A0AAP0EFW1_9MAGN</name>
<dbReference type="InterPro" id="IPR043502">
    <property type="entry name" value="DNA/RNA_pol_sf"/>
</dbReference>
<accession>A0AAP0EFW1</accession>
<dbReference type="EMBL" id="JBBNAG010000012">
    <property type="protein sequence ID" value="KAK9088598.1"/>
    <property type="molecule type" value="Genomic_DNA"/>
</dbReference>
<evidence type="ECO:0000259" key="1">
    <source>
        <dbReference type="Pfam" id="PF07727"/>
    </source>
</evidence>
<dbReference type="Pfam" id="PF07727">
    <property type="entry name" value="RVT_2"/>
    <property type="match status" value="1"/>
</dbReference>
<evidence type="ECO:0000313" key="3">
    <source>
        <dbReference type="Proteomes" id="UP001419268"/>
    </source>
</evidence>
<feature type="domain" description="Reverse transcriptase Ty1/copia-type" evidence="1">
    <location>
        <begin position="52"/>
        <end position="231"/>
    </location>
</feature>
<dbReference type="InterPro" id="IPR013103">
    <property type="entry name" value="RVT_2"/>
</dbReference>